<sequence length="200" mass="22315">MNAYILRCKPHGFNREQDFLEGRISIGWPGVGNLDNKSREEVSELLGQKYGDLSQISVSMVDLFVNMPVGSIVLTPSIKDKAQVHIFKTSSAYQYDKSADNDERGNPHFINVTHVKTVSRANLPPAVIRSLSGARKTLSRISQYFDLLDEYISSDFDAESVVTYAVSEGKTEAFNVLYELLNSEDENVRLKAAIAILEHA</sequence>
<evidence type="ECO:0000313" key="2">
    <source>
        <dbReference type="Proteomes" id="UP000666661"/>
    </source>
</evidence>
<dbReference type="RefSeq" id="WP_209794169.1">
    <property type="nucleotide sequence ID" value="NZ_JAGIQF010000006.1"/>
</dbReference>
<proteinExistence type="predicted"/>
<organism evidence="1 2">
    <name type="scientific">Aeromonas sanarellii</name>
    <dbReference type="NCBI Taxonomy" id="633415"/>
    <lineage>
        <taxon>Bacteria</taxon>
        <taxon>Pseudomonadati</taxon>
        <taxon>Pseudomonadota</taxon>
        <taxon>Gammaproteobacteria</taxon>
        <taxon>Aeromonadales</taxon>
        <taxon>Aeromonadaceae</taxon>
        <taxon>Aeromonas</taxon>
    </lineage>
</organism>
<evidence type="ECO:0000313" key="1">
    <source>
        <dbReference type="EMBL" id="MBP0603426.1"/>
    </source>
</evidence>
<gene>
    <name evidence="1" type="ORF">J8I01_13005</name>
</gene>
<dbReference type="Proteomes" id="UP000666661">
    <property type="component" value="Unassembled WGS sequence"/>
</dbReference>
<evidence type="ECO:0008006" key="3">
    <source>
        <dbReference type="Google" id="ProtNLM"/>
    </source>
</evidence>
<protein>
    <recommendedName>
        <fullName evidence="3">HEAT repeat domain-containing protein</fullName>
    </recommendedName>
</protein>
<reference evidence="1 2" key="1">
    <citation type="submission" date="2021-03" db="EMBL/GenBank/DDBJ databases">
        <title>Plant growth promoting bacteria isolated from wild legumes nodules and trapping Phaseolus vulgaris L. nodules in the center and southern Mexico.</title>
        <authorList>
            <person name="Estrada P."/>
        </authorList>
    </citation>
    <scope>NUCLEOTIDE SEQUENCE [LARGE SCALE GENOMIC DNA]</scope>
    <source>
        <strain evidence="1 2">MaGu-431</strain>
    </source>
</reference>
<comment type="caution">
    <text evidence="1">The sequence shown here is derived from an EMBL/GenBank/DDBJ whole genome shotgun (WGS) entry which is preliminary data.</text>
</comment>
<name>A0ABS4B9N0_9GAMM</name>
<keyword evidence="2" id="KW-1185">Reference proteome</keyword>
<dbReference type="EMBL" id="JAGIQF010000006">
    <property type="protein sequence ID" value="MBP0603426.1"/>
    <property type="molecule type" value="Genomic_DNA"/>
</dbReference>
<accession>A0ABS4B9N0</accession>